<dbReference type="Proteomes" id="UP001497382">
    <property type="component" value="Unassembled WGS sequence"/>
</dbReference>
<dbReference type="InterPro" id="IPR013871">
    <property type="entry name" value="Cysteine_rich_secretory"/>
</dbReference>
<sequence length="142" mass="16114">MTKLPRMPSGGQKLASCSSTTMPLDAGQTMVWHSTHKVGCGFNYCPENNITKHAYFSYVCNYCPIGNHPERFDRPYTNGTACSECDGHCRGNKLCKNGCPYADFWTNCNELNSTWHNWLCDDETTDRYQACRSTCRCEGKIR</sequence>
<dbReference type="Gene3D" id="1.10.10.740">
    <property type="entry name" value="Crisp domain"/>
    <property type="match status" value="1"/>
</dbReference>
<organism evidence="2 3">
    <name type="scientific">Larinioides sclopetarius</name>
    <dbReference type="NCBI Taxonomy" id="280406"/>
    <lineage>
        <taxon>Eukaryota</taxon>
        <taxon>Metazoa</taxon>
        <taxon>Ecdysozoa</taxon>
        <taxon>Arthropoda</taxon>
        <taxon>Chelicerata</taxon>
        <taxon>Arachnida</taxon>
        <taxon>Araneae</taxon>
        <taxon>Araneomorphae</taxon>
        <taxon>Entelegynae</taxon>
        <taxon>Araneoidea</taxon>
        <taxon>Araneidae</taxon>
        <taxon>Larinioides</taxon>
    </lineage>
</organism>
<dbReference type="Pfam" id="PF08562">
    <property type="entry name" value="Crisp"/>
    <property type="match status" value="1"/>
</dbReference>
<dbReference type="InterPro" id="IPR042076">
    <property type="entry name" value="Crisp-like_dom"/>
</dbReference>
<accession>A0AAV2BCI0</accession>
<evidence type="ECO:0000313" key="2">
    <source>
        <dbReference type="EMBL" id="CAL1293541.1"/>
    </source>
</evidence>
<evidence type="ECO:0000259" key="1">
    <source>
        <dbReference type="Pfam" id="PF08562"/>
    </source>
</evidence>
<gene>
    <name evidence="2" type="ORF">LARSCL_LOCUS18251</name>
</gene>
<dbReference type="InterPro" id="IPR035940">
    <property type="entry name" value="CAP_sf"/>
</dbReference>
<reference evidence="2 3" key="1">
    <citation type="submission" date="2024-04" db="EMBL/GenBank/DDBJ databases">
        <authorList>
            <person name="Rising A."/>
            <person name="Reimegard J."/>
            <person name="Sonavane S."/>
            <person name="Akerstrom W."/>
            <person name="Nylinder S."/>
            <person name="Hedman E."/>
            <person name="Kallberg Y."/>
        </authorList>
    </citation>
    <scope>NUCLEOTIDE SEQUENCE [LARGE SCALE GENOMIC DNA]</scope>
</reference>
<dbReference type="EMBL" id="CAXIEN010000329">
    <property type="protein sequence ID" value="CAL1293541.1"/>
    <property type="molecule type" value="Genomic_DNA"/>
</dbReference>
<dbReference type="AlphaFoldDB" id="A0AAV2BCI0"/>
<dbReference type="Gene3D" id="3.40.33.10">
    <property type="entry name" value="CAP"/>
    <property type="match status" value="1"/>
</dbReference>
<dbReference type="SUPFAM" id="SSF57546">
    <property type="entry name" value="Crisp domain-like"/>
    <property type="match status" value="1"/>
</dbReference>
<protein>
    <recommendedName>
        <fullName evidence="1">Cysteine-rich secretory protein domain-containing protein</fullName>
    </recommendedName>
</protein>
<comment type="caution">
    <text evidence="2">The sequence shown here is derived from an EMBL/GenBank/DDBJ whole genome shotgun (WGS) entry which is preliminary data.</text>
</comment>
<evidence type="ECO:0000313" key="3">
    <source>
        <dbReference type="Proteomes" id="UP001497382"/>
    </source>
</evidence>
<proteinExistence type="predicted"/>
<dbReference type="SUPFAM" id="SSF55797">
    <property type="entry name" value="PR-1-like"/>
    <property type="match status" value="1"/>
</dbReference>
<keyword evidence="3" id="KW-1185">Reference proteome</keyword>
<feature type="domain" description="Cysteine-rich secretory protein" evidence="1">
    <location>
        <begin position="82"/>
        <end position="141"/>
    </location>
</feature>
<name>A0AAV2BCI0_9ARAC</name>